<dbReference type="GO" id="GO:0016020">
    <property type="term" value="C:membrane"/>
    <property type="evidence" value="ECO:0007669"/>
    <property type="project" value="UniProtKB-SubCell"/>
</dbReference>
<feature type="transmembrane region" description="Helical" evidence="5">
    <location>
        <begin position="167"/>
        <end position="188"/>
    </location>
</feature>
<sequence>MPKSQSELPRVLNASHATSIVVGIIIGSGIFLVPREMMAAVGSSRMVYVVWIVGGLLSLFGAMTYAEIAAARPRYGGEYAFLREAYGDLTGFLYMWTQITVAKPASLATIAAGLARVLGTFAIFGFFAQPAFLHLGWGQIFAIAVTWLIAGLNIIGTRRSANVQLLLTWLKGALIVVIAGFCFGAAGAHGSWNNFSTDFTGARGGFTGFMIALVAALWAYDGWSDVVTMAGEVKKPQRSMPLALVGGVAIVGALYMLTNAAIQYVLPAAAIAGADRPAADAMRLVAGQSGATLVSIGMAVSICATFVGSSLSGARVPFAAARDGLFFKQLAHVSPRFQTPSTALILQAVLSSLLLLAIGKFQALFSLAIFGEWLFYMLTASTIFVFRRRDPDSARPYSIWGYPVLPALFILAATVLLVFSFADQPRNSIIGTGIILLGVPLHYLLQRRRPA</sequence>
<dbReference type="PIRSF" id="PIRSF006060">
    <property type="entry name" value="AA_transporter"/>
    <property type="match status" value="1"/>
</dbReference>
<evidence type="ECO:0000256" key="3">
    <source>
        <dbReference type="ARBA" id="ARBA00022989"/>
    </source>
</evidence>
<feature type="transmembrane region" description="Helical" evidence="5">
    <location>
        <begin position="399"/>
        <end position="422"/>
    </location>
</feature>
<comment type="subcellular location">
    <subcellularLocation>
        <location evidence="1">Membrane</location>
        <topology evidence="1">Multi-pass membrane protein</topology>
    </subcellularLocation>
</comment>
<feature type="transmembrane region" description="Helical" evidence="5">
    <location>
        <begin position="200"/>
        <end position="220"/>
    </location>
</feature>
<dbReference type="InterPro" id="IPR002293">
    <property type="entry name" value="AA/rel_permease1"/>
</dbReference>
<feature type="transmembrane region" description="Helical" evidence="5">
    <location>
        <begin position="105"/>
        <end position="128"/>
    </location>
</feature>
<feature type="transmembrane region" description="Helical" evidence="5">
    <location>
        <begin position="428"/>
        <end position="445"/>
    </location>
</feature>
<feature type="transmembrane region" description="Helical" evidence="5">
    <location>
        <begin position="134"/>
        <end position="155"/>
    </location>
</feature>
<feature type="transmembrane region" description="Helical" evidence="5">
    <location>
        <begin position="337"/>
        <end position="358"/>
    </location>
</feature>
<reference evidence="6" key="1">
    <citation type="submission" date="2023-08" db="EMBL/GenBank/DDBJ databases">
        <authorList>
            <person name="Messyasz A."/>
            <person name="Mannisto M.K."/>
            <person name="Kerkhof L.J."/>
            <person name="Haggblom M."/>
        </authorList>
    </citation>
    <scope>NUCLEOTIDE SEQUENCE</scope>
    <source>
        <strain evidence="6">X5P6</strain>
    </source>
</reference>
<dbReference type="RefSeq" id="WP_353062825.1">
    <property type="nucleotide sequence ID" value="NZ_CP132942.1"/>
</dbReference>
<keyword evidence="3 5" id="KW-1133">Transmembrane helix</keyword>
<evidence type="ECO:0000256" key="2">
    <source>
        <dbReference type="ARBA" id="ARBA00022692"/>
    </source>
</evidence>
<evidence type="ECO:0000256" key="4">
    <source>
        <dbReference type="ARBA" id="ARBA00023136"/>
    </source>
</evidence>
<evidence type="ECO:0000256" key="1">
    <source>
        <dbReference type="ARBA" id="ARBA00004141"/>
    </source>
</evidence>
<feature type="transmembrane region" description="Helical" evidence="5">
    <location>
        <begin position="46"/>
        <end position="66"/>
    </location>
</feature>
<gene>
    <name evidence="6" type="ORF">RBB77_16215</name>
</gene>
<feature type="transmembrane region" description="Helical" evidence="5">
    <location>
        <begin position="241"/>
        <end position="266"/>
    </location>
</feature>
<feature type="transmembrane region" description="Helical" evidence="5">
    <location>
        <begin position="12"/>
        <end position="34"/>
    </location>
</feature>
<dbReference type="InterPro" id="IPR050598">
    <property type="entry name" value="AminoAcid_Transporter"/>
</dbReference>
<keyword evidence="4 5" id="KW-0472">Membrane</keyword>
<feature type="transmembrane region" description="Helical" evidence="5">
    <location>
        <begin position="364"/>
        <end position="387"/>
    </location>
</feature>
<accession>A0AAU7ZME6</accession>
<dbReference type="GO" id="GO:0015179">
    <property type="term" value="F:L-amino acid transmembrane transporter activity"/>
    <property type="evidence" value="ECO:0007669"/>
    <property type="project" value="TreeGrafter"/>
</dbReference>
<feature type="transmembrane region" description="Helical" evidence="5">
    <location>
        <begin position="286"/>
        <end position="307"/>
    </location>
</feature>
<evidence type="ECO:0000256" key="5">
    <source>
        <dbReference type="SAM" id="Phobius"/>
    </source>
</evidence>
<keyword evidence="2 5" id="KW-0812">Transmembrane</keyword>
<name>A0AAU7ZME6_9BACT</name>
<reference evidence="6" key="2">
    <citation type="journal article" date="2024" name="Environ. Microbiol.">
        <title>Genome analysis and description of Tunturibacter gen. nov. expands the diversity of Terriglobia in tundra soils.</title>
        <authorList>
            <person name="Messyasz A."/>
            <person name="Mannisto M.K."/>
            <person name="Kerkhof L.J."/>
            <person name="Haggblom M.M."/>
        </authorList>
    </citation>
    <scope>NUCLEOTIDE SEQUENCE</scope>
    <source>
        <strain evidence="6">X5P6</strain>
    </source>
</reference>
<protein>
    <submittedName>
        <fullName evidence="6">Amino acid permease</fullName>
    </submittedName>
</protein>
<evidence type="ECO:0000313" key="6">
    <source>
        <dbReference type="EMBL" id="XCB31980.1"/>
    </source>
</evidence>
<dbReference type="Pfam" id="PF13520">
    <property type="entry name" value="AA_permease_2"/>
    <property type="match status" value="1"/>
</dbReference>
<dbReference type="PANTHER" id="PTHR11785">
    <property type="entry name" value="AMINO ACID TRANSPORTER"/>
    <property type="match status" value="1"/>
</dbReference>
<proteinExistence type="predicted"/>
<dbReference type="AlphaFoldDB" id="A0AAU7ZME6"/>
<dbReference type="Gene3D" id="1.20.1740.10">
    <property type="entry name" value="Amino acid/polyamine transporter I"/>
    <property type="match status" value="1"/>
</dbReference>
<dbReference type="KEGG" id="tpsc:RBB77_16215"/>
<dbReference type="PANTHER" id="PTHR11785:SF512">
    <property type="entry name" value="SOBREMESA, ISOFORM B"/>
    <property type="match status" value="1"/>
</dbReference>
<organism evidence="6">
    <name type="scientific">Tunturiibacter psychrotolerans</name>
    <dbReference type="NCBI Taxonomy" id="3069686"/>
    <lineage>
        <taxon>Bacteria</taxon>
        <taxon>Pseudomonadati</taxon>
        <taxon>Acidobacteriota</taxon>
        <taxon>Terriglobia</taxon>
        <taxon>Terriglobales</taxon>
        <taxon>Acidobacteriaceae</taxon>
        <taxon>Tunturiibacter</taxon>
    </lineage>
</organism>
<dbReference type="EMBL" id="CP132942">
    <property type="protein sequence ID" value="XCB31980.1"/>
    <property type="molecule type" value="Genomic_DNA"/>
</dbReference>